<dbReference type="Gene3D" id="2.40.10.410">
    <property type="entry name" value="FlgT, C-terminal domain"/>
    <property type="match status" value="1"/>
</dbReference>
<proteinExistence type="predicted"/>
<reference evidence="1" key="1">
    <citation type="submission" date="2022-10" db="EMBL/GenBank/DDBJ databases">
        <authorList>
            <person name="Aires J."/>
            <person name="Mesa V."/>
        </authorList>
    </citation>
    <scope>NUCLEOTIDE SEQUENCE</scope>
    <source>
        <strain evidence="1">Clostridium neonatale JD116</strain>
    </source>
</reference>
<dbReference type="EMBL" id="CAMTCP010000267">
    <property type="protein sequence ID" value="CAI3668805.1"/>
    <property type="molecule type" value="Genomic_DNA"/>
</dbReference>
<sequence>MKYRVIKIISKLKIIVNAGANQGIKQGDILTIRGKDEEIIDPFSHESLGYLPVIKAQVKVDTVYEKMCICKPTQVFKFEVARFNVEMPYQDNNEEDHVIRIGDFVVKE</sequence>
<gene>
    <name evidence="1" type="ORF">CNEO2_670018</name>
</gene>
<protein>
    <submittedName>
        <fullName evidence="1">Uncharacterized protein</fullName>
    </submittedName>
</protein>
<comment type="caution">
    <text evidence="1">The sequence shown here is derived from an EMBL/GenBank/DDBJ whole genome shotgun (WGS) entry which is preliminary data.</text>
</comment>
<accession>A0AAD2DGR3</accession>
<dbReference type="Proteomes" id="UP001189143">
    <property type="component" value="Unassembled WGS sequence"/>
</dbReference>
<dbReference type="AlphaFoldDB" id="A0AAD2DGR3"/>
<name>A0AAD2DGR3_9CLOT</name>
<evidence type="ECO:0000313" key="2">
    <source>
        <dbReference type="Proteomes" id="UP001189143"/>
    </source>
</evidence>
<evidence type="ECO:0000313" key="1">
    <source>
        <dbReference type="EMBL" id="CAI3668805.1"/>
    </source>
</evidence>
<dbReference type="InterPro" id="IPR038165">
    <property type="entry name" value="FlgT_C_sf"/>
</dbReference>
<organism evidence="1 2">
    <name type="scientific">Clostridium neonatale</name>
    <dbReference type="NCBI Taxonomy" id="137838"/>
    <lineage>
        <taxon>Bacteria</taxon>
        <taxon>Bacillati</taxon>
        <taxon>Bacillota</taxon>
        <taxon>Clostridia</taxon>
        <taxon>Eubacteriales</taxon>
        <taxon>Clostridiaceae</taxon>
        <taxon>Clostridium</taxon>
    </lineage>
</organism>
<dbReference type="RefSeq" id="WP_317050501.1">
    <property type="nucleotide sequence ID" value="NZ_CAMRXF010000057.1"/>
</dbReference>